<feature type="domain" description="Serine aminopeptidase S33" evidence="1">
    <location>
        <begin position="48"/>
        <end position="136"/>
    </location>
</feature>
<accession>A0A7Z0UCV4</accession>
<dbReference type="PANTHER" id="PTHR39624">
    <property type="entry name" value="PROTEIN INVOLVED IN RIMO-MEDIATED BETA-METHYLTHIOLATION OF RIBOSOMAL PROTEIN S12 YCAO"/>
    <property type="match status" value="1"/>
</dbReference>
<dbReference type="SUPFAM" id="SSF53474">
    <property type="entry name" value="alpha/beta-Hydrolases"/>
    <property type="match status" value="1"/>
</dbReference>
<dbReference type="InterPro" id="IPR015946">
    <property type="entry name" value="KH_dom-like_a/b"/>
</dbReference>
<evidence type="ECO:0000313" key="3">
    <source>
        <dbReference type="Proteomes" id="UP000532162"/>
    </source>
</evidence>
<reference evidence="2 3" key="1">
    <citation type="submission" date="2020-07" db="EMBL/GenBank/DDBJ databases">
        <authorList>
            <person name="Sun Q."/>
        </authorList>
    </citation>
    <scope>NUCLEOTIDE SEQUENCE [LARGE SCALE GENOMIC DNA]</scope>
    <source>
        <strain evidence="2 3">WYCCWR 11290</strain>
    </source>
</reference>
<dbReference type="PANTHER" id="PTHR39624:SF2">
    <property type="entry name" value="OSMC-LIKE PROTEIN"/>
    <property type="match status" value="1"/>
</dbReference>
<evidence type="ECO:0000259" key="1">
    <source>
        <dbReference type="Pfam" id="PF12146"/>
    </source>
</evidence>
<dbReference type="InterPro" id="IPR036102">
    <property type="entry name" value="OsmC/Ohrsf"/>
</dbReference>
<dbReference type="Pfam" id="PF12146">
    <property type="entry name" value="Hydrolase_4"/>
    <property type="match status" value="1"/>
</dbReference>
<dbReference type="Gene3D" id="3.30.300.20">
    <property type="match status" value="1"/>
</dbReference>
<dbReference type="EMBL" id="JACCPJ010000005">
    <property type="protein sequence ID" value="NZD63433.1"/>
    <property type="molecule type" value="Genomic_DNA"/>
</dbReference>
<dbReference type="InterPro" id="IPR003718">
    <property type="entry name" value="OsmC/Ohr_fam"/>
</dbReference>
<dbReference type="InterPro" id="IPR029058">
    <property type="entry name" value="AB_hydrolase_fold"/>
</dbReference>
<dbReference type="InterPro" id="IPR022742">
    <property type="entry name" value="Hydrolase_4"/>
</dbReference>
<dbReference type="Proteomes" id="UP000532162">
    <property type="component" value="Unassembled WGS sequence"/>
</dbReference>
<dbReference type="RefSeq" id="WP_180695668.1">
    <property type="nucleotide sequence ID" value="NZ_JACCPJ010000005.1"/>
</dbReference>
<dbReference type="AlphaFoldDB" id="A0A7Z0UCV4"/>
<proteinExistence type="predicted"/>
<sequence>MKTEKLEFVGHAGGTLAARLDMPDGDIRGYALFAHCFTCSKDLMAVRRISAGLARHGIALLRFDFTGLGASDGEFASTNFSSNIEDLKRAAAHLAEVREPRLIIGHSLGGAAVLAAASSIPSVEAVVTIGSPADVAHVLHNFGADVAEIEGNGKATVSLHGREFTIERQFIEDARAADLSVRIAALRKPLLVLHAPLDDTVGIENAALIFAAAKHPKSFVSLDGADHLLTRTQDAEYAASVIAGWSSRYIGGVTKDPVTRDPGPILVTETGHGRYQHKVDAHGHRLMADEPHGDGGTDTGPTPYDFLAIALGACTSMTLRMYAEKKELNLDQISVEVGHTKVHATDCAECIEKNLARPRIDRFERRIRIRGGVDDGMAADLLRIADLCPVHRTLEASSLITTQIMDPR</sequence>
<comment type="caution">
    <text evidence="2">The sequence shown here is derived from an EMBL/GenBank/DDBJ whole genome shotgun (WGS) entry which is preliminary data.</text>
</comment>
<organism evidence="2 3">
    <name type="scientific">Rhizobium changzhiense</name>
    <dbReference type="NCBI Taxonomy" id="2692317"/>
    <lineage>
        <taxon>Bacteria</taxon>
        <taxon>Pseudomonadati</taxon>
        <taxon>Pseudomonadota</taxon>
        <taxon>Alphaproteobacteria</taxon>
        <taxon>Hyphomicrobiales</taxon>
        <taxon>Rhizobiaceae</taxon>
        <taxon>Rhizobium/Agrobacterium group</taxon>
        <taxon>Rhizobium</taxon>
    </lineage>
</organism>
<dbReference type="Gene3D" id="3.40.50.1820">
    <property type="entry name" value="alpha/beta hydrolase"/>
    <property type="match status" value="1"/>
</dbReference>
<dbReference type="SUPFAM" id="SSF82784">
    <property type="entry name" value="OsmC-like"/>
    <property type="match status" value="1"/>
</dbReference>
<name>A0A7Z0UCV4_9HYPH</name>
<dbReference type="Pfam" id="PF02566">
    <property type="entry name" value="OsmC"/>
    <property type="match status" value="1"/>
</dbReference>
<protein>
    <submittedName>
        <fullName evidence="2">OsmC family protein</fullName>
    </submittedName>
</protein>
<evidence type="ECO:0000313" key="2">
    <source>
        <dbReference type="EMBL" id="NZD63433.1"/>
    </source>
</evidence>
<gene>
    <name evidence="2" type="ORF">HX900_20275</name>
</gene>